<accession>A0ABT9G3X1</accession>
<evidence type="ECO:0008006" key="3">
    <source>
        <dbReference type="Google" id="ProtNLM"/>
    </source>
</evidence>
<evidence type="ECO:0000313" key="2">
    <source>
        <dbReference type="Proteomes" id="UP001235760"/>
    </source>
</evidence>
<dbReference type="RefSeq" id="WP_305749664.1">
    <property type="nucleotide sequence ID" value="NZ_JAUZEE010000005.1"/>
</dbReference>
<name>A0ABT9G3X1_LEPDI</name>
<gene>
    <name evidence="1" type="ORF">Q8X39_10705</name>
</gene>
<evidence type="ECO:0000313" key="1">
    <source>
        <dbReference type="EMBL" id="MDP4301106.1"/>
    </source>
</evidence>
<reference evidence="1 2" key="1">
    <citation type="submission" date="2023-08" db="EMBL/GenBank/DDBJ databases">
        <authorList>
            <person name="Roldan D.M."/>
            <person name="Menes R.J."/>
        </authorList>
    </citation>
    <scope>NUCLEOTIDE SEQUENCE [LARGE SCALE GENOMIC DNA]</scope>
    <source>
        <strain evidence="1 2">CCM 2812</strain>
    </source>
</reference>
<organism evidence="1 2">
    <name type="scientific">Leptothrix discophora</name>
    <dbReference type="NCBI Taxonomy" id="89"/>
    <lineage>
        <taxon>Bacteria</taxon>
        <taxon>Pseudomonadati</taxon>
        <taxon>Pseudomonadota</taxon>
        <taxon>Betaproteobacteria</taxon>
        <taxon>Burkholderiales</taxon>
        <taxon>Sphaerotilaceae</taxon>
        <taxon>Leptothrix</taxon>
    </lineage>
</organism>
<dbReference type="EMBL" id="JAUZEE010000005">
    <property type="protein sequence ID" value="MDP4301106.1"/>
    <property type="molecule type" value="Genomic_DNA"/>
</dbReference>
<sequence length="107" mass="11682">MTAPSTESVRSRAQALLVLAGLLERLERSPVRVDPAQYRTVVTRLSAALSEPWPDDLIDALLKAHPSTAELYENLHYGHAGLSRAPLERSVESEQAARALLARVARG</sequence>
<comment type="caution">
    <text evidence="1">The sequence shown here is derived from an EMBL/GenBank/DDBJ whole genome shotgun (WGS) entry which is preliminary data.</text>
</comment>
<proteinExistence type="predicted"/>
<protein>
    <recommendedName>
        <fullName evidence="3">DUF4129 domain-containing protein</fullName>
    </recommendedName>
</protein>
<keyword evidence="2" id="KW-1185">Reference proteome</keyword>
<dbReference type="Proteomes" id="UP001235760">
    <property type="component" value="Unassembled WGS sequence"/>
</dbReference>